<dbReference type="Pfam" id="PF10543">
    <property type="entry name" value="ORF6N"/>
    <property type="match status" value="1"/>
</dbReference>
<dbReference type="InterPro" id="IPR018873">
    <property type="entry name" value="KilA-N_DNA-bd_domain"/>
</dbReference>
<name>A0A9X8VEM7_SERMA</name>
<feature type="domain" description="KilA-N DNA-binding" evidence="2">
    <location>
        <begin position="12"/>
        <end position="92"/>
    </location>
</feature>
<feature type="coiled-coil region" evidence="1">
    <location>
        <begin position="132"/>
        <end position="159"/>
    </location>
</feature>
<accession>A0A9X8VEM7</accession>
<sequence length="253" mass="29215">MNTITIQNAQLPVIEYQSERVVTLAMVDAVHQRPDGTARRNFNEHRNRFIENEDFFVICADEIRMRNICPISPKAQGDVIFLTQQGYLMVTKPFKDDLAWKVQRELVNGYFRQHQQQPKTQAEIIAEMALLNVEQERRLNHVEDRVEAVTETIEQIKRGTIPAGWAGYSLLRTKSGLTDTKCRTLVKGYNIPTDTITIMTPDGQPRPMKIVLESAFMSTFRQMMTEAEPRGVRWYHPLMGLFQVIGWESGLCR</sequence>
<proteinExistence type="predicted"/>
<reference evidence="3" key="1">
    <citation type="submission" date="2019-03" db="EMBL/GenBank/DDBJ databases">
        <title>Serratia marcescens strain N2 draft genome.</title>
        <authorList>
            <person name="Yassin A."/>
            <person name="El-Kenawy N."/>
            <person name="Youssef N.H."/>
        </authorList>
    </citation>
    <scope>NUCLEOTIDE SEQUENCE [LARGE SCALE GENOMIC DNA]</scope>
    <source>
        <strain evidence="3">N2</strain>
    </source>
</reference>
<keyword evidence="1" id="KW-0175">Coiled coil</keyword>
<dbReference type="RefSeq" id="WP_121096540.1">
    <property type="nucleotide sequence ID" value="NZ_SPSG02000063.1"/>
</dbReference>
<organism evidence="3">
    <name type="scientific">Serratia marcescens</name>
    <dbReference type="NCBI Taxonomy" id="615"/>
    <lineage>
        <taxon>Bacteria</taxon>
        <taxon>Pseudomonadati</taxon>
        <taxon>Pseudomonadota</taxon>
        <taxon>Gammaproteobacteria</taxon>
        <taxon>Enterobacterales</taxon>
        <taxon>Yersiniaceae</taxon>
        <taxon>Serratia</taxon>
    </lineage>
</organism>
<protein>
    <submittedName>
        <fullName evidence="3">ORF6N domain-containing protein</fullName>
    </submittedName>
</protein>
<evidence type="ECO:0000259" key="2">
    <source>
        <dbReference type="Pfam" id="PF10543"/>
    </source>
</evidence>
<comment type="caution">
    <text evidence="3">The sequence shown here is derived from an EMBL/GenBank/DDBJ whole genome shotgun (WGS) entry which is preliminary data.</text>
</comment>
<evidence type="ECO:0000313" key="3">
    <source>
        <dbReference type="EMBL" id="TFU71283.1"/>
    </source>
</evidence>
<dbReference type="AlphaFoldDB" id="A0A9X8VEM7"/>
<dbReference type="EMBL" id="SPSG01002921">
    <property type="protein sequence ID" value="TFU71283.1"/>
    <property type="molecule type" value="Genomic_DNA"/>
</dbReference>
<evidence type="ECO:0000256" key="1">
    <source>
        <dbReference type="SAM" id="Coils"/>
    </source>
</evidence>
<gene>
    <name evidence="3" type="ORF">E0L31_21740</name>
</gene>